<dbReference type="SUPFAM" id="SSF52540">
    <property type="entry name" value="P-loop containing nucleoside triphosphate hydrolases"/>
    <property type="match status" value="1"/>
</dbReference>
<evidence type="ECO:0000256" key="2">
    <source>
        <dbReference type="ARBA" id="ARBA00022840"/>
    </source>
</evidence>
<gene>
    <name evidence="4" type="ORF">GCM10010430_41780</name>
</gene>
<keyword evidence="5" id="KW-1185">Reference proteome</keyword>
<feature type="domain" description="HTH luxR-type" evidence="3">
    <location>
        <begin position="864"/>
        <end position="929"/>
    </location>
</feature>
<dbReference type="PRINTS" id="PR00038">
    <property type="entry name" value="HTHLUXR"/>
</dbReference>
<dbReference type="InterPro" id="IPR041664">
    <property type="entry name" value="AAA_16"/>
</dbReference>
<reference evidence="4 5" key="1">
    <citation type="journal article" date="2019" name="Int. J. Syst. Evol. Microbiol.">
        <title>The Global Catalogue of Microorganisms (GCM) 10K type strain sequencing project: providing services to taxonomists for standard genome sequencing and annotation.</title>
        <authorList>
            <consortium name="The Broad Institute Genomics Platform"/>
            <consortium name="The Broad Institute Genome Sequencing Center for Infectious Disease"/>
            <person name="Wu L."/>
            <person name="Ma J."/>
        </authorList>
    </citation>
    <scope>NUCLEOTIDE SEQUENCE [LARGE SCALE GENOMIC DNA]</scope>
    <source>
        <strain evidence="4 5">JCM 7356</strain>
    </source>
</reference>
<dbReference type="SMART" id="SM00382">
    <property type="entry name" value="AAA"/>
    <property type="match status" value="1"/>
</dbReference>
<dbReference type="InterPro" id="IPR003593">
    <property type="entry name" value="AAA+_ATPase"/>
</dbReference>
<evidence type="ECO:0000313" key="4">
    <source>
        <dbReference type="EMBL" id="GAA2253676.1"/>
    </source>
</evidence>
<dbReference type="Pfam" id="PF13191">
    <property type="entry name" value="AAA_16"/>
    <property type="match status" value="1"/>
</dbReference>
<protein>
    <submittedName>
        <fullName evidence="4">LuxR family transcriptional regulator</fullName>
    </submittedName>
</protein>
<keyword evidence="2" id="KW-0067">ATP-binding</keyword>
<dbReference type="Gene3D" id="1.10.10.10">
    <property type="entry name" value="Winged helix-like DNA-binding domain superfamily/Winged helix DNA-binding domain"/>
    <property type="match status" value="1"/>
</dbReference>
<dbReference type="CDD" id="cd06170">
    <property type="entry name" value="LuxR_C_like"/>
    <property type="match status" value="1"/>
</dbReference>
<dbReference type="PANTHER" id="PTHR16305:SF35">
    <property type="entry name" value="TRANSCRIPTIONAL ACTIVATOR DOMAIN"/>
    <property type="match status" value="1"/>
</dbReference>
<dbReference type="SUPFAM" id="SSF46894">
    <property type="entry name" value="C-terminal effector domain of the bipartite response regulators"/>
    <property type="match status" value="1"/>
</dbReference>
<organism evidence="4 5">
    <name type="scientific">Kitasatospora cystarginea</name>
    <dbReference type="NCBI Taxonomy" id="58350"/>
    <lineage>
        <taxon>Bacteria</taxon>
        <taxon>Bacillati</taxon>
        <taxon>Actinomycetota</taxon>
        <taxon>Actinomycetes</taxon>
        <taxon>Kitasatosporales</taxon>
        <taxon>Streptomycetaceae</taxon>
        <taxon>Kitasatospora</taxon>
    </lineage>
</organism>
<evidence type="ECO:0000313" key="5">
    <source>
        <dbReference type="Proteomes" id="UP001500305"/>
    </source>
</evidence>
<evidence type="ECO:0000256" key="1">
    <source>
        <dbReference type="ARBA" id="ARBA00022741"/>
    </source>
</evidence>
<comment type="caution">
    <text evidence="4">The sequence shown here is derived from an EMBL/GenBank/DDBJ whole genome shotgun (WGS) entry which is preliminary data.</text>
</comment>
<name>A0ABN3EBK4_9ACTN</name>
<dbReference type="PANTHER" id="PTHR16305">
    <property type="entry name" value="TESTICULAR SOLUBLE ADENYLYL CYCLASE"/>
    <property type="match status" value="1"/>
</dbReference>
<dbReference type="InterPro" id="IPR000792">
    <property type="entry name" value="Tscrpt_reg_LuxR_C"/>
</dbReference>
<dbReference type="Proteomes" id="UP001500305">
    <property type="component" value="Unassembled WGS sequence"/>
</dbReference>
<evidence type="ECO:0000259" key="3">
    <source>
        <dbReference type="PROSITE" id="PS50043"/>
    </source>
</evidence>
<dbReference type="InterPro" id="IPR027417">
    <property type="entry name" value="P-loop_NTPase"/>
</dbReference>
<dbReference type="EMBL" id="BAAATR010000018">
    <property type="protein sequence ID" value="GAA2253676.1"/>
    <property type="molecule type" value="Genomic_DNA"/>
</dbReference>
<dbReference type="SMART" id="SM00421">
    <property type="entry name" value="HTH_LUXR"/>
    <property type="match status" value="1"/>
</dbReference>
<proteinExistence type="predicted"/>
<dbReference type="PROSITE" id="PS50043">
    <property type="entry name" value="HTH_LUXR_2"/>
    <property type="match status" value="1"/>
</dbReference>
<dbReference type="InterPro" id="IPR036388">
    <property type="entry name" value="WH-like_DNA-bd_sf"/>
</dbReference>
<accession>A0ABN3EBK4</accession>
<keyword evidence="1" id="KW-0547">Nucleotide-binding</keyword>
<dbReference type="Gene3D" id="3.40.50.300">
    <property type="entry name" value="P-loop containing nucleotide triphosphate hydrolases"/>
    <property type="match status" value="1"/>
</dbReference>
<dbReference type="Pfam" id="PF00196">
    <property type="entry name" value="GerE"/>
    <property type="match status" value="1"/>
</dbReference>
<dbReference type="InterPro" id="IPR016032">
    <property type="entry name" value="Sig_transdc_resp-reg_C-effctor"/>
</dbReference>
<dbReference type="PROSITE" id="PS00622">
    <property type="entry name" value="HTH_LUXR_1"/>
    <property type="match status" value="1"/>
</dbReference>
<sequence length="932" mass="99756">MKHGSAHLIGREAETHRLEEVLSAAAEGTGRGVLLLGEAGIGKSALLAHCAAQARTRGFSVLRGEASEWERSFPLWPFLDLLGTPDRAAVLALLQATGRGAADPVPAAAERLFQIVERWCTLGPVLLVLDDLHWSDEASASLWGRLACQAEQLPLVVAAAARSGEGQAVIDPLLGALERTDGLILPVRPLDEEELAELAAVRLASSAGPSLRRELARTGGNPLYATELLALLRRQDALTVGSDGLEILPGHQVPAPTAAFTDRMQRLSTGLREVLRAAAVLGVEFRPADLFAVLDRSPTDLLPLIDEALTAEILVPADDRLAFRHHLIWQVFTEAIPVALRGAMHRQVARTLARADEDFDAVATHLLQADGLETDDWACGWVRDNAAALVDRSPQAAAQLLEQALRGPGPTASAVFLRLRLVEALMRSGRAAEAETMARAIATGSATEPEAAAEASWLLAETISRTRSLSDGIRESVEVLRVAVGLEGLGERCAARLYAESALYLNAAGHTDEAASAAEAGVALGKRSGDDFAIAFATRTLVEMSRFRGDDAQALVLTDRGLAHCADGALVRVEAVLRTQRLKVLSSVGRSGEAEAEIGRLQTARERMPVPHVGSSIAIADHHFVAGEWDDALAEVEYLAEPTYRVVAGSWHGLAGLVAAHRDDRARCEVHLRAMRDLPLDGVTGISVADWLLMARAVAAEQAGRPEEALATLRPVLDPDAAVQVTEGPEWIPVMVRLALGLGDRATAEEAAGLRPPFAEEHLSDRWRHAAAYGRGLLAADPAPALAAAAYYAAHARPLRHGMALEDAAELLARQGESAQAKRRLDEAVEVYTRLGARWDIRRAETRLRACGVRRGARGPRSRATSGWESLTPTELRVAERVAAGLSNPEIAAELLLSPRTVQTHVSHILGKLTVRSRVDVAREATRRGVLS</sequence>
<dbReference type="RefSeq" id="WP_344637970.1">
    <property type="nucleotide sequence ID" value="NZ_BAAATR010000018.1"/>
</dbReference>